<evidence type="ECO:0000313" key="2">
    <source>
        <dbReference type="EMBL" id="MPC93420.1"/>
    </source>
</evidence>
<name>A0A5B7J9K2_PORTR</name>
<sequence length="151" mass="16807">MEVALAPSGSVARLLLLCYHRHRHCHVLPSEIHLKTNQALLSMLQLLIVLLTPLVAAPQQWRRILACTWWAVAGWYFPGGVSFPPPTLIAIALCDHTSAPPHRHVERITKGQQRNIACEAAQRRNTEGTPAHSEDNTARHRAARGKEAEDP</sequence>
<reference evidence="2 3" key="1">
    <citation type="submission" date="2019-05" db="EMBL/GenBank/DDBJ databases">
        <title>Another draft genome of Portunus trituberculatus and its Hox gene families provides insights of decapod evolution.</title>
        <authorList>
            <person name="Jeong J.-H."/>
            <person name="Song I."/>
            <person name="Kim S."/>
            <person name="Choi T."/>
            <person name="Kim D."/>
            <person name="Ryu S."/>
            <person name="Kim W."/>
        </authorList>
    </citation>
    <scope>NUCLEOTIDE SEQUENCE [LARGE SCALE GENOMIC DNA]</scope>
    <source>
        <tissue evidence="2">Muscle</tissue>
    </source>
</reference>
<protein>
    <submittedName>
        <fullName evidence="2">Uncharacterized protein</fullName>
    </submittedName>
</protein>
<feature type="region of interest" description="Disordered" evidence="1">
    <location>
        <begin position="120"/>
        <end position="151"/>
    </location>
</feature>
<feature type="compositionally biased region" description="Basic and acidic residues" evidence="1">
    <location>
        <begin position="121"/>
        <end position="151"/>
    </location>
</feature>
<evidence type="ECO:0000313" key="3">
    <source>
        <dbReference type="Proteomes" id="UP000324222"/>
    </source>
</evidence>
<accession>A0A5B7J9K2</accession>
<organism evidence="2 3">
    <name type="scientific">Portunus trituberculatus</name>
    <name type="common">Swimming crab</name>
    <name type="synonym">Neptunus trituberculatus</name>
    <dbReference type="NCBI Taxonomy" id="210409"/>
    <lineage>
        <taxon>Eukaryota</taxon>
        <taxon>Metazoa</taxon>
        <taxon>Ecdysozoa</taxon>
        <taxon>Arthropoda</taxon>
        <taxon>Crustacea</taxon>
        <taxon>Multicrustacea</taxon>
        <taxon>Malacostraca</taxon>
        <taxon>Eumalacostraca</taxon>
        <taxon>Eucarida</taxon>
        <taxon>Decapoda</taxon>
        <taxon>Pleocyemata</taxon>
        <taxon>Brachyura</taxon>
        <taxon>Eubrachyura</taxon>
        <taxon>Portunoidea</taxon>
        <taxon>Portunidae</taxon>
        <taxon>Portuninae</taxon>
        <taxon>Portunus</taxon>
    </lineage>
</organism>
<comment type="caution">
    <text evidence="2">The sequence shown here is derived from an EMBL/GenBank/DDBJ whole genome shotgun (WGS) entry which is preliminary data.</text>
</comment>
<gene>
    <name evidence="2" type="ORF">E2C01_088547</name>
</gene>
<evidence type="ECO:0000256" key="1">
    <source>
        <dbReference type="SAM" id="MobiDB-lite"/>
    </source>
</evidence>
<dbReference type="EMBL" id="VSRR010094822">
    <property type="protein sequence ID" value="MPC93420.1"/>
    <property type="molecule type" value="Genomic_DNA"/>
</dbReference>
<keyword evidence="3" id="KW-1185">Reference proteome</keyword>
<dbReference type="Proteomes" id="UP000324222">
    <property type="component" value="Unassembled WGS sequence"/>
</dbReference>
<dbReference type="AlphaFoldDB" id="A0A5B7J9K2"/>
<proteinExistence type="predicted"/>